<dbReference type="InterPro" id="IPR032675">
    <property type="entry name" value="LRR_dom_sf"/>
</dbReference>
<dbReference type="OrthoDB" id="6752307at2759"/>
<dbReference type="PROSITE" id="PS51450">
    <property type="entry name" value="LRR"/>
    <property type="match status" value="1"/>
</dbReference>
<gene>
    <name evidence="1" type="ORF">GPM918_LOCUS45602</name>
    <name evidence="2" type="ORF">SRO942_LOCUS48257</name>
</gene>
<dbReference type="Gene3D" id="3.80.10.10">
    <property type="entry name" value="Ribonuclease Inhibitor"/>
    <property type="match status" value="1"/>
</dbReference>
<reference evidence="1" key="1">
    <citation type="submission" date="2021-02" db="EMBL/GenBank/DDBJ databases">
        <authorList>
            <person name="Nowell W R."/>
        </authorList>
    </citation>
    <scope>NUCLEOTIDE SEQUENCE</scope>
</reference>
<comment type="caution">
    <text evidence="1">The sequence shown here is derived from an EMBL/GenBank/DDBJ whole genome shotgun (WGS) entry which is preliminary data.</text>
</comment>
<evidence type="ECO:0000313" key="1">
    <source>
        <dbReference type="EMBL" id="CAF1652727.1"/>
    </source>
</evidence>
<organism evidence="1 3">
    <name type="scientific">Didymodactylos carnosus</name>
    <dbReference type="NCBI Taxonomy" id="1234261"/>
    <lineage>
        <taxon>Eukaryota</taxon>
        <taxon>Metazoa</taxon>
        <taxon>Spiralia</taxon>
        <taxon>Gnathifera</taxon>
        <taxon>Rotifera</taxon>
        <taxon>Eurotatoria</taxon>
        <taxon>Bdelloidea</taxon>
        <taxon>Philodinida</taxon>
        <taxon>Philodinidae</taxon>
        <taxon>Didymodactylos</taxon>
    </lineage>
</organism>
<dbReference type="InterPro" id="IPR001611">
    <property type="entry name" value="Leu-rich_rpt"/>
</dbReference>
<dbReference type="Proteomes" id="UP000681722">
    <property type="component" value="Unassembled WGS sequence"/>
</dbReference>
<proteinExistence type="predicted"/>
<dbReference type="EMBL" id="CAJOBC010123327">
    <property type="protein sequence ID" value="CAF4584224.1"/>
    <property type="molecule type" value="Genomic_DNA"/>
</dbReference>
<protein>
    <submittedName>
        <fullName evidence="1">Uncharacterized protein</fullName>
    </submittedName>
</protein>
<evidence type="ECO:0000313" key="2">
    <source>
        <dbReference type="EMBL" id="CAF4584224.1"/>
    </source>
</evidence>
<name>A0A816EUC9_9BILA</name>
<dbReference type="Proteomes" id="UP000663829">
    <property type="component" value="Unassembled WGS sequence"/>
</dbReference>
<feature type="non-terminal residue" evidence="1">
    <location>
        <position position="122"/>
    </location>
</feature>
<keyword evidence="3" id="KW-1185">Reference proteome</keyword>
<dbReference type="SUPFAM" id="SSF52058">
    <property type="entry name" value="L domain-like"/>
    <property type="match status" value="1"/>
</dbReference>
<dbReference type="EMBL" id="CAJNOQ010052176">
    <property type="protein sequence ID" value="CAF1652727.1"/>
    <property type="molecule type" value="Genomic_DNA"/>
</dbReference>
<accession>A0A816EUC9</accession>
<sequence length="122" mass="14449">LDLHYNQLTQLPTLNNQKLFQQLNKLKINFNFFTKLPINFLQYLTKLEYLDISTNDFEILNQQFPKNLNTLKTLKMDSLNKLKIIKCNIFNKMELLEEIDIAHSNISQLDNCIFNGLTQLKI</sequence>
<evidence type="ECO:0000313" key="3">
    <source>
        <dbReference type="Proteomes" id="UP000663829"/>
    </source>
</evidence>
<feature type="non-terminal residue" evidence="1">
    <location>
        <position position="1"/>
    </location>
</feature>
<dbReference type="AlphaFoldDB" id="A0A816EUC9"/>